<name>A0AAW0SI75_SCYPA</name>
<reference evidence="1 2" key="1">
    <citation type="submission" date="2023-03" db="EMBL/GenBank/DDBJ databases">
        <title>High-quality genome of Scylla paramamosain provides insights in environmental adaptation.</title>
        <authorList>
            <person name="Zhang L."/>
        </authorList>
    </citation>
    <scope>NUCLEOTIDE SEQUENCE [LARGE SCALE GENOMIC DNA]</scope>
    <source>
        <strain evidence="1">LZ_2023a</strain>
        <tissue evidence="1">Muscle</tissue>
    </source>
</reference>
<evidence type="ECO:0000313" key="1">
    <source>
        <dbReference type="EMBL" id="KAK8374576.1"/>
    </source>
</evidence>
<feature type="non-terminal residue" evidence="1">
    <location>
        <position position="1"/>
    </location>
</feature>
<protein>
    <submittedName>
        <fullName evidence="1">Uncharacterized protein</fullName>
    </submittedName>
</protein>
<gene>
    <name evidence="1" type="ORF">O3P69_011924</name>
</gene>
<proteinExistence type="predicted"/>
<keyword evidence="2" id="KW-1185">Reference proteome</keyword>
<dbReference type="EMBL" id="JARAKH010000308">
    <property type="protein sequence ID" value="KAK8374576.1"/>
    <property type="molecule type" value="Genomic_DNA"/>
</dbReference>
<comment type="caution">
    <text evidence="1">The sequence shown here is derived from an EMBL/GenBank/DDBJ whole genome shotgun (WGS) entry which is preliminary data.</text>
</comment>
<sequence length="70" mass="7443">CTATIAAVYWQSSEESAEGQLQQTGSVLESKGIYAGGSSHTWVSILLVFLSQAAHLLTHLCNSSEASLHH</sequence>
<dbReference type="AlphaFoldDB" id="A0AAW0SI75"/>
<evidence type="ECO:0000313" key="2">
    <source>
        <dbReference type="Proteomes" id="UP001487740"/>
    </source>
</evidence>
<accession>A0AAW0SI75</accession>
<organism evidence="1 2">
    <name type="scientific">Scylla paramamosain</name>
    <name type="common">Mud crab</name>
    <dbReference type="NCBI Taxonomy" id="85552"/>
    <lineage>
        <taxon>Eukaryota</taxon>
        <taxon>Metazoa</taxon>
        <taxon>Ecdysozoa</taxon>
        <taxon>Arthropoda</taxon>
        <taxon>Crustacea</taxon>
        <taxon>Multicrustacea</taxon>
        <taxon>Malacostraca</taxon>
        <taxon>Eumalacostraca</taxon>
        <taxon>Eucarida</taxon>
        <taxon>Decapoda</taxon>
        <taxon>Pleocyemata</taxon>
        <taxon>Brachyura</taxon>
        <taxon>Eubrachyura</taxon>
        <taxon>Portunoidea</taxon>
        <taxon>Portunidae</taxon>
        <taxon>Portuninae</taxon>
        <taxon>Scylla</taxon>
    </lineage>
</organism>
<dbReference type="Proteomes" id="UP001487740">
    <property type="component" value="Unassembled WGS sequence"/>
</dbReference>